<dbReference type="SUPFAM" id="SSF52047">
    <property type="entry name" value="RNI-like"/>
    <property type="match status" value="1"/>
</dbReference>
<feature type="compositionally biased region" description="Low complexity" evidence="1">
    <location>
        <begin position="89"/>
        <end position="99"/>
    </location>
</feature>
<dbReference type="CDD" id="cd09917">
    <property type="entry name" value="F-box_SF"/>
    <property type="match status" value="1"/>
</dbReference>
<dbReference type="InterPro" id="IPR001810">
    <property type="entry name" value="F-box_dom"/>
</dbReference>
<dbReference type="AlphaFoldDB" id="A0A4P9XYG9"/>
<dbReference type="GO" id="GO:0031146">
    <property type="term" value="P:SCF-dependent proteasomal ubiquitin-dependent protein catabolic process"/>
    <property type="evidence" value="ECO:0007669"/>
    <property type="project" value="TreeGrafter"/>
</dbReference>
<dbReference type="SUPFAM" id="SSF81383">
    <property type="entry name" value="F-box domain"/>
    <property type="match status" value="1"/>
</dbReference>
<feature type="compositionally biased region" description="Low complexity" evidence="1">
    <location>
        <begin position="214"/>
        <end position="230"/>
    </location>
</feature>
<dbReference type="Gene3D" id="3.80.10.10">
    <property type="entry name" value="Ribonuclease Inhibitor"/>
    <property type="match status" value="2"/>
</dbReference>
<evidence type="ECO:0000259" key="2">
    <source>
        <dbReference type="PROSITE" id="PS50181"/>
    </source>
</evidence>
<dbReference type="InterPro" id="IPR032675">
    <property type="entry name" value="LRR_dom_sf"/>
</dbReference>
<dbReference type="Pfam" id="PF25372">
    <property type="entry name" value="DUF7885"/>
    <property type="match status" value="1"/>
</dbReference>
<organism evidence="3 4">
    <name type="scientific">Thamnocephalis sphaerospora</name>
    <dbReference type="NCBI Taxonomy" id="78915"/>
    <lineage>
        <taxon>Eukaryota</taxon>
        <taxon>Fungi</taxon>
        <taxon>Fungi incertae sedis</taxon>
        <taxon>Zoopagomycota</taxon>
        <taxon>Zoopagomycotina</taxon>
        <taxon>Zoopagomycetes</taxon>
        <taxon>Zoopagales</taxon>
        <taxon>Sigmoideomycetaceae</taxon>
        <taxon>Thamnocephalis</taxon>
    </lineage>
</organism>
<keyword evidence="4" id="KW-1185">Reference proteome</keyword>
<proteinExistence type="predicted"/>
<gene>
    <name evidence="3" type="ORF">THASP1DRAFT_27460</name>
</gene>
<dbReference type="STRING" id="78915.A0A4P9XYG9"/>
<dbReference type="PANTHER" id="PTHR13318">
    <property type="entry name" value="PARTNER OF PAIRED, ISOFORM B-RELATED"/>
    <property type="match status" value="1"/>
</dbReference>
<sequence>MLKPSTDAAGRSVPVDRPPSEVFIAIFRLLPPAELAAVMRVCRRWHVLAAPILWSVPKLFVSREGEAQTARAGSAPATPDNEGRSDVRASSSLPAASAAGTDHMEVEPESKRLYGLFKRRASTAPSSSACHDPQEEAWLQFVSAVCGPDWQKRPGFGQQLFSRCSALLLKSFVPLGGSSYGSQQGASSPEERSPRRSTSSEENGHVAAYRPRGPSNAASVSPSPPSLYSSKCTPDSMDGTPFSPVTSSSWEADTAMVGAAQQQSPHSMTTLDQTRTPLSAAIRPPPPHLGQYGVLIENLNLSGARLRVSDHAVRALAERCPNLRTINLSRCLRITDEAVTALAQRCTLESVNLTDCLQLTEASIYALATHCSRLKSLCVSGCPMAITDASAVALARGCGQRLAFVRIGGNFQLTDTGIIAIARGCNKRLSWLDVGRCPLVSDASVLALADHCPHLEWLDIAKGHPAQHQQFARQFQQQQQSAASARSTGIDATSAAAGANASANRRSAQALSPSASSQATTEIHKAACTISHMATRFFNSMDSSLPCITDLGVSRLVEACPKLQLLNLNGRSELTDAMLHAVSMHCFHLRSLTISGCTKVTTDAVKQLGSDRIGWVGMSPCPNVSFSEVCAASNWKVINQRDVPEFHLRLMGGQSWDDVGTGRYR</sequence>
<dbReference type="SMART" id="SM00367">
    <property type="entry name" value="LRR_CC"/>
    <property type="match status" value="8"/>
</dbReference>
<feature type="compositionally biased region" description="Basic and acidic residues" evidence="1">
    <location>
        <begin position="189"/>
        <end position="204"/>
    </location>
</feature>
<dbReference type="OrthoDB" id="421226at2759"/>
<dbReference type="PROSITE" id="PS50181">
    <property type="entry name" value="FBOX"/>
    <property type="match status" value="1"/>
</dbReference>
<dbReference type="InterPro" id="IPR036047">
    <property type="entry name" value="F-box-like_dom_sf"/>
</dbReference>
<dbReference type="Proteomes" id="UP000271241">
    <property type="component" value="Unassembled WGS sequence"/>
</dbReference>
<reference evidence="4" key="1">
    <citation type="journal article" date="2018" name="Nat. Microbiol.">
        <title>Leveraging single-cell genomics to expand the fungal tree of life.</title>
        <authorList>
            <person name="Ahrendt S.R."/>
            <person name="Quandt C.A."/>
            <person name="Ciobanu D."/>
            <person name="Clum A."/>
            <person name="Salamov A."/>
            <person name="Andreopoulos B."/>
            <person name="Cheng J.F."/>
            <person name="Woyke T."/>
            <person name="Pelin A."/>
            <person name="Henrissat B."/>
            <person name="Reynolds N.K."/>
            <person name="Benny G.L."/>
            <person name="Smith M.E."/>
            <person name="James T.Y."/>
            <person name="Grigoriev I.V."/>
        </authorList>
    </citation>
    <scope>NUCLEOTIDE SEQUENCE [LARGE SCALE GENOMIC DNA]</scope>
    <source>
        <strain evidence="4">RSA 1356</strain>
    </source>
</reference>
<name>A0A4P9XYG9_9FUNG</name>
<feature type="region of interest" description="Disordered" evidence="1">
    <location>
        <begin position="179"/>
        <end position="248"/>
    </location>
</feature>
<dbReference type="GO" id="GO:0019005">
    <property type="term" value="C:SCF ubiquitin ligase complex"/>
    <property type="evidence" value="ECO:0007669"/>
    <property type="project" value="TreeGrafter"/>
</dbReference>
<feature type="compositionally biased region" description="Low complexity" evidence="1">
    <location>
        <begin position="179"/>
        <end position="188"/>
    </location>
</feature>
<feature type="region of interest" description="Disordered" evidence="1">
    <location>
        <begin position="69"/>
        <end position="106"/>
    </location>
</feature>
<protein>
    <recommendedName>
        <fullName evidence="2">F-box domain-containing protein</fullName>
    </recommendedName>
</protein>
<evidence type="ECO:0000313" key="3">
    <source>
        <dbReference type="EMBL" id="RKP10751.1"/>
    </source>
</evidence>
<dbReference type="EMBL" id="KZ992438">
    <property type="protein sequence ID" value="RKP10751.1"/>
    <property type="molecule type" value="Genomic_DNA"/>
</dbReference>
<dbReference type="InterPro" id="IPR006553">
    <property type="entry name" value="Leu-rich_rpt_Cys-con_subtyp"/>
</dbReference>
<evidence type="ECO:0000256" key="1">
    <source>
        <dbReference type="SAM" id="MobiDB-lite"/>
    </source>
</evidence>
<evidence type="ECO:0000313" key="4">
    <source>
        <dbReference type="Proteomes" id="UP000271241"/>
    </source>
</evidence>
<dbReference type="Pfam" id="PF12937">
    <property type="entry name" value="F-box-like"/>
    <property type="match status" value="1"/>
</dbReference>
<dbReference type="PANTHER" id="PTHR13318:SF105">
    <property type="entry name" value="F-BOX_LRR-REPEAT PROTEIN 3"/>
    <property type="match status" value="1"/>
</dbReference>
<feature type="domain" description="F-box" evidence="2">
    <location>
        <begin position="12"/>
        <end position="63"/>
    </location>
</feature>
<dbReference type="Gene3D" id="1.20.1280.50">
    <property type="match status" value="1"/>
</dbReference>
<dbReference type="InterPro" id="IPR057207">
    <property type="entry name" value="FBXL15_LRR"/>
</dbReference>
<accession>A0A4P9XYG9</accession>